<keyword evidence="1" id="KW-0812">Transmembrane</keyword>
<gene>
    <name evidence="2" type="ORF">SAMN02745165_00816</name>
</gene>
<keyword evidence="3" id="KW-1185">Reference proteome</keyword>
<evidence type="ECO:0000313" key="3">
    <source>
        <dbReference type="Proteomes" id="UP000184171"/>
    </source>
</evidence>
<evidence type="ECO:0000313" key="2">
    <source>
        <dbReference type="EMBL" id="SHI77067.1"/>
    </source>
</evidence>
<reference evidence="2 3" key="1">
    <citation type="submission" date="2016-11" db="EMBL/GenBank/DDBJ databases">
        <authorList>
            <person name="Jaros S."/>
            <person name="Januszkiewicz K."/>
            <person name="Wedrychowicz H."/>
        </authorList>
    </citation>
    <scope>NUCLEOTIDE SEQUENCE [LARGE SCALE GENOMIC DNA]</scope>
    <source>
        <strain evidence="2 3">DSM 5091</strain>
    </source>
</reference>
<dbReference type="OrthoDB" id="5389938at2"/>
<keyword evidence="1" id="KW-0472">Membrane</keyword>
<name>A0A1M6DUZ2_MALRU</name>
<dbReference type="STRING" id="1122189.SAMN02745165_00816"/>
<evidence type="ECO:0000256" key="1">
    <source>
        <dbReference type="SAM" id="Phobius"/>
    </source>
</evidence>
<dbReference type="Proteomes" id="UP000184171">
    <property type="component" value="Unassembled WGS sequence"/>
</dbReference>
<protein>
    <submittedName>
        <fullName evidence="2">Uncharacterized protein</fullName>
    </submittedName>
</protein>
<accession>A0A1M6DUZ2</accession>
<dbReference type="RefSeq" id="WP_072905862.1">
    <property type="nucleotide sequence ID" value="NZ_FQZT01000002.1"/>
</dbReference>
<organism evidence="2 3">
    <name type="scientific">Malonomonas rubra DSM 5091</name>
    <dbReference type="NCBI Taxonomy" id="1122189"/>
    <lineage>
        <taxon>Bacteria</taxon>
        <taxon>Pseudomonadati</taxon>
        <taxon>Thermodesulfobacteriota</taxon>
        <taxon>Desulfuromonadia</taxon>
        <taxon>Desulfuromonadales</taxon>
        <taxon>Geopsychrobacteraceae</taxon>
        <taxon>Malonomonas</taxon>
    </lineage>
</organism>
<dbReference type="EMBL" id="FQZT01000002">
    <property type="protein sequence ID" value="SHI77067.1"/>
    <property type="molecule type" value="Genomic_DNA"/>
</dbReference>
<dbReference type="SUPFAM" id="SSF56935">
    <property type="entry name" value="Porins"/>
    <property type="match status" value="1"/>
</dbReference>
<sequence>MFILQRTKSLQKNLLQARFYGLLCMFFVFNVLVQMFVPTCGHAARRQVIFQLSNLQQWIDVSYQYSGSKTNSDGRENRSARDHEFEQEYHIGIDYAILSRRLANGRLELDVGTNEVFSYDRTGSDPNDHDIGFGLEFLFDMVLFERRPYPVNLDASRVQQWINAPFADNYQLTSQNFGVSLSARQEIFPFNLGYRFFTNETSGLSLDRLQESDELVFDSKLNWWEISTTNLRAKVSRVDISFEASDREEISTELYDLGIDNILSWGGGKRKNTLNSSYGLRNSSGSSESRSENWSENIELQLGEGLSVGAGYDYRKNTVPQQERKERSYQGWAEHRLYDSLTTRASYSSSETEYLTGINQQFRSQTSVAYNKRLPRESNITLSYGYGYGENDRNLDDNVIQVFDEGVRVDVLGIGYLSNTNVISNDVEPNSVRVFVDLGGGIRGDELVAGDFSISPAGNQTQISIDPATVAFYGTFDYLVDYNYVTNESIEYSTETHTISAVLGLFKQRYRIYGTLILGDQDLIDGDDSTSPLSQQTFVQVGFEGSHSEASYGFKYLYLDTILSTDRTAEAYLSYLKAIGRNLLTVRLTERYSVISQKERLSSSARGSRDSNTFMLNVNYRKPLGAAAKASFGVQFIDLRGETRQDDLSFGASFDYRWYKFEFSFNADMTFGFYEDTISREDSLSLQLRRYF</sequence>
<feature type="transmembrane region" description="Helical" evidence="1">
    <location>
        <begin position="20"/>
        <end position="37"/>
    </location>
</feature>
<dbReference type="AlphaFoldDB" id="A0A1M6DUZ2"/>
<proteinExistence type="predicted"/>
<keyword evidence="1" id="KW-1133">Transmembrane helix</keyword>